<evidence type="ECO:0000256" key="2">
    <source>
        <dbReference type="SAM" id="MobiDB-lite"/>
    </source>
</evidence>
<dbReference type="CDD" id="cd04657">
    <property type="entry name" value="Piwi_ago-like"/>
    <property type="match status" value="1"/>
</dbReference>
<dbReference type="Pfam" id="PF02171">
    <property type="entry name" value="Piwi"/>
    <property type="match status" value="1"/>
</dbReference>
<dbReference type="InterPro" id="IPR036397">
    <property type="entry name" value="RNaseH_sf"/>
</dbReference>
<evidence type="ECO:0000313" key="5">
    <source>
        <dbReference type="EMBL" id="PAV17949.1"/>
    </source>
</evidence>
<feature type="compositionally biased region" description="Basic and acidic residues" evidence="2">
    <location>
        <begin position="46"/>
        <end position="60"/>
    </location>
</feature>
<evidence type="ECO:0000259" key="3">
    <source>
        <dbReference type="PROSITE" id="PS50821"/>
    </source>
</evidence>
<dbReference type="SMART" id="SM01163">
    <property type="entry name" value="DUF1785"/>
    <property type="match status" value="1"/>
</dbReference>
<dbReference type="Gene3D" id="3.30.420.10">
    <property type="entry name" value="Ribonuclease H-like superfamily/Ribonuclease H"/>
    <property type="match status" value="1"/>
</dbReference>
<accession>A0A286UEK9</accession>
<feature type="domain" description="PAZ" evidence="3">
    <location>
        <begin position="325"/>
        <end position="423"/>
    </location>
</feature>
<comment type="caution">
    <text evidence="5">The sequence shown here is derived from an EMBL/GenBank/DDBJ whole genome shotgun (WGS) entry which is preliminary data.</text>
</comment>
<dbReference type="InterPro" id="IPR032474">
    <property type="entry name" value="Argonaute_N"/>
</dbReference>
<dbReference type="InterPro" id="IPR003165">
    <property type="entry name" value="Piwi"/>
</dbReference>
<dbReference type="Pfam" id="PF02170">
    <property type="entry name" value="PAZ"/>
    <property type="match status" value="1"/>
</dbReference>
<dbReference type="STRING" id="2282107.A0A286UEK9"/>
<dbReference type="PROSITE" id="PS50822">
    <property type="entry name" value="PIWI"/>
    <property type="match status" value="1"/>
</dbReference>
<gene>
    <name evidence="5" type="ORF">PNOK_0643500</name>
</gene>
<comment type="similarity">
    <text evidence="1">Belongs to the argonaute family.</text>
</comment>
<dbReference type="InterPro" id="IPR012337">
    <property type="entry name" value="RNaseH-like_sf"/>
</dbReference>
<dbReference type="CDD" id="cd02846">
    <property type="entry name" value="PAZ_argonaute_like"/>
    <property type="match status" value="1"/>
</dbReference>
<dbReference type="Gene3D" id="3.40.50.2300">
    <property type="match status" value="1"/>
</dbReference>
<reference evidence="5 6" key="1">
    <citation type="journal article" date="2017" name="Mol. Ecol.">
        <title>Comparative and population genomic landscape of Phellinus noxius: A hypervariable fungus causing root rot in trees.</title>
        <authorList>
            <person name="Chung C.L."/>
            <person name="Lee T.J."/>
            <person name="Akiba M."/>
            <person name="Lee H.H."/>
            <person name="Kuo T.H."/>
            <person name="Liu D."/>
            <person name="Ke H.M."/>
            <person name="Yokoi T."/>
            <person name="Roa M.B."/>
            <person name="Lu M.J."/>
            <person name="Chang Y.Y."/>
            <person name="Ann P.J."/>
            <person name="Tsai J.N."/>
            <person name="Chen C.Y."/>
            <person name="Tzean S.S."/>
            <person name="Ota Y."/>
            <person name="Hattori T."/>
            <person name="Sahashi N."/>
            <person name="Liou R.F."/>
            <person name="Kikuchi T."/>
            <person name="Tsai I.J."/>
        </authorList>
    </citation>
    <scope>NUCLEOTIDE SEQUENCE [LARGE SCALE GENOMIC DNA]</scope>
    <source>
        <strain evidence="5 6">FFPRI411160</strain>
    </source>
</reference>
<dbReference type="InterPro" id="IPR032472">
    <property type="entry name" value="ArgoL2"/>
</dbReference>
<dbReference type="AlphaFoldDB" id="A0A286UEK9"/>
<dbReference type="SMART" id="SM00950">
    <property type="entry name" value="Piwi"/>
    <property type="match status" value="1"/>
</dbReference>
<organism evidence="5 6">
    <name type="scientific">Pyrrhoderma noxium</name>
    <dbReference type="NCBI Taxonomy" id="2282107"/>
    <lineage>
        <taxon>Eukaryota</taxon>
        <taxon>Fungi</taxon>
        <taxon>Dikarya</taxon>
        <taxon>Basidiomycota</taxon>
        <taxon>Agaricomycotina</taxon>
        <taxon>Agaricomycetes</taxon>
        <taxon>Hymenochaetales</taxon>
        <taxon>Hymenochaetaceae</taxon>
        <taxon>Pyrrhoderma</taxon>
    </lineage>
</organism>
<evidence type="ECO:0000259" key="4">
    <source>
        <dbReference type="PROSITE" id="PS50822"/>
    </source>
</evidence>
<evidence type="ECO:0000256" key="1">
    <source>
        <dbReference type="RuleBase" id="RU361178"/>
    </source>
</evidence>
<dbReference type="Pfam" id="PF16488">
    <property type="entry name" value="ArgoL2"/>
    <property type="match status" value="1"/>
</dbReference>
<dbReference type="InterPro" id="IPR003100">
    <property type="entry name" value="PAZ_dom"/>
</dbReference>
<dbReference type="Pfam" id="PF16486">
    <property type="entry name" value="ArgoN"/>
    <property type="match status" value="1"/>
</dbReference>
<dbReference type="PROSITE" id="PS50821">
    <property type="entry name" value="PAZ"/>
    <property type="match status" value="1"/>
</dbReference>
<dbReference type="SUPFAM" id="SSF53098">
    <property type="entry name" value="Ribonuclease H-like"/>
    <property type="match status" value="1"/>
</dbReference>
<dbReference type="InterPro" id="IPR036085">
    <property type="entry name" value="PAZ_dom_sf"/>
</dbReference>
<dbReference type="Gene3D" id="2.170.260.10">
    <property type="entry name" value="paz domain"/>
    <property type="match status" value="1"/>
</dbReference>
<dbReference type="SMART" id="SM00949">
    <property type="entry name" value="PAZ"/>
    <property type="match status" value="1"/>
</dbReference>
<evidence type="ECO:0000313" key="6">
    <source>
        <dbReference type="Proteomes" id="UP000217199"/>
    </source>
</evidence>
<dbReference type="InterPro" id="IPR014811">
    <property type="entry name" value="ArgoL1"/>
</dbReference>
<feature type="domain" description="Piwi" evidence="4">
    <location>
        <begin position="607"/>
        <end position="906"/>
    </location>
</feature>
<protein>
    <submittedName>
        <fullName evidence="5">Argonaute</fullName>
    </submittedName>
</protein>
<feature type="compositionally biased region" description="Gly residues" evidence="2">
    <location>
        <begin position="16"/>
        <end position="35"/>
    </location>
</feature>
<dbReference type="PANTHER" id="PTHR22891">
    <property type="entry name" value="EUKARYOTIC TRANSLATION INITIATION FACTOR 2C"/>
    <property type="match status" value="1"/>
</dbReference>
<sequence length="957" mass="106537">MSYRGGGGRGYDRGGPPRGRGGGDRGGSPSRGGGRGYDRGGPPRGGGDRGGYRGGGDRGRGGFRGGGPGGREQGGIFSAPDQATVIDPRLSMNDQNSLVTSFRSISINDNELPLRPGWGTRGQPIKLRSNFFAVSINDGTPFYEYDVKIHPATSIRRVKRRIFELVEQNPDYAPYRGIVAHDYSAKLIAREFLKGPLEFSITYTEEDDARPDSQPKTYEVSLNFIQEISLQSLKSYLSGDPSLREHDIAPILAALNIILAQFPTKKGVMVGRNRFFFPHDSFNLGAGLEAWKGFYSSVRPAYKQLMVNVNVATTAFYTEGNLANSIYEYKQATFGGRIDAFVRGIRVMTTHLNHKKTVRRGSNLTAKTHTFAWDEAGGRKVSVEEYFAKKYRIKLQYPEMELIDVGGPNKSNLMPPEVCQVLPGQPFRGKLTDDHTANMITHACKPPNINAKAIVLQGLDSLGFKTNQLPLPGFGISIKGQMTMVPARVLPMPRVMYSSKAQEVDARASWNLRSVKFSRGASLDKWAVLLIRDGNTRGEFQGPNDPELHQTIKGFMKMCSTSGMNIRNEPRYIQAQLPPKRDDDHVRRKANAAIRSAIVTLSPRVDLIMVILSSGDKNVYAGIKHLCDVILDVHTVCVHSDKIRKEKGQLQYFANVALKFNMKLGGINHNLDMDSMQWLKQEPTMLVGMDVTHPGPGSLRGSPSIAAVVASVDDQFAQYPASLKIQESKKEMITELKQMMIERLETFRMRSRNMLPRRVIVYRDGVSEGQYMTVVREEMPAIEASFRHFDTQDRQYRPKLSIIICGKRHHTRFFPTDDRDADNLGNARPGTVVDQGVTGIYAFDFFLQAHGGLQGTTRPTHYLVVHDEIKFQADQLQKLTNDVSYMFARATKAVSLASPAYYADLACERGRCYLIELLSAEANGTGSTAEREVYKNAQDLWKRGVAGPVLKNSMFYL</sequence>
<dbReference type="GO" id="GO:0003723">
    <property type="term" value="F:RNA binding"/>
    <property type="evidence" value="ECO:0007669"/>
    <property type="project" value="InterPro"/>
</dbReference>
<dbReference type="OrthoDB" id="10252740at2759"/>
<feature type="compositionally biased region" description="Gly residues" evidence="2">
    <location>
        <begin position="62"/>
        <end position="73"/>
    </location>
</feature>
<name>A0A286UEK9_9AGAM</name>
<dbReference type="Pfam" id="PF08699">
    <property type="entry name" value="ArgoL1"/>
    <property type="match status" value="1"/>
</dbReference>
<keyword evidence="6" id="KW-1185">Reference proteome</keyword>
<dbReference type="EMBL" id="NBII01000006">
    <property type="protein sequence ID" value="PAV17949.1"/>
    <property type="molecule type" value="Genomic_DNA"/>
</dbReference>
<dbReference type="SUPFAM" id="SSF101690">
    <property type="entry name" value="PAZ domain"/>
    <property type="match status" value="1"/>
</dbReference>
<proteinExistence type="inferred from homology"/>
<dbReference type="Proteomes" id="UP000217199">
    <property type="component" value="Unassembled WGS sequence"/>
</dbReference>
<dbReference type="InterPro" id="IPR045246">
    <property type="entry name" value="Piwi_ago-like"/>
</dbReference>
<dbReference type="InParanoid" id="A0A286UEK9"/>
<feature type="region of interest" description="Disordered" evidence="2">
    <location>
        <begin position="1"/>
        <end position="77"/>
    </location>
</feature>